<dbReference type="GO" id="GO:0000902">
    <property type="term" value="P:cell morphogenesis"/>
    <property type="evidence" value="ECO:0007669"/>
    <property type="project" value="InterPro"/>
</dbReference>
<organism evidence="6">
    <name type="scientific">Naegleria gruberi</name>
    <name type="common">Amoeba</name>
    <dbReference type="NCBI Taxonomy" id="5762"/>
    <lineage>
        <taxon>Eukaryota</taxon>
        <taxon>Discoba</taxon>
        <taxon>Heterolobosea</taxon>
        <taxon>Tetramitia</taxon>
        <taxon>Eutetramitia</taxon>
        <taxon>Vahlkampfiidae</taxon>
        <taxon>Naegleria</taxon>
    </lineage>
</organism>
<evidence type="ECO:0000313" key="5">
    <source>
        <dbReference type="EMBL" id="EFC46366.1"/>
    </source>
</evidence>
<proteinExistence type="predicted"/>
<dbReference type="InParanoid" id="D2VA49"/>
<sequence length="2355" mass="268948">MFNHAAPRATTNWNNTSHSTNGYNELISAIDMQYNDLSTFEGSSRGSIILRDVTVNTSRSSEIFSSPPLSSASMISMDSRMTSTESSNRKSESYSPFSSQSFEQLLSAFSAISKHHLNSMIEALIDWRVHLDCTPTKMVKERIRDKLINVPKKTALTKQEILYSNFTERKELAADYILSLTVLLTLGSYRQPELSIKNCEQVEFLCMDRFKKAHVNITTGLESLQESKKKVLDLFAEIIGLMSVKWFQKISDNFLEQASARLEYKYEAASFIRSLKYLKIRLSKPAEVNESVDLMKKMTDFFGKAKKSEIKRAFAESLANMLSPLAEFEYKNGIDYRDWLAGLKNLLSIAKKMCRKASYLNTAFPFRAAVLCLNPKAVFIAPFKEFLTDIFRLCKDKGTKLMGLDCLLHTLGYYLKIANESDQSTVIEILSKTIALLLSGKKVPPSIPALDNIYDATVDVIVMVANNRMDYAMKNMVIKNLDLDSSSSCLPETVYLALRAFLAIAEVNDMKKISSILGTDEKTSEFPWVHKLLDRTQSRSSNETEADDLEKDFTQSVRMSSPFSSYRTLSASFASKASSFYGTNFLAKTDKLLDAVGLYQYQEEISSKLSAILKQCMQVYGNFLQSNHTKPLHENLSKDKYASLRVAVTAISCIPRILPSEFTKKELCDMLCRFVVHQYGDIRDVSWETMLQLLDYHTDLRPVLVHSFAEMIMAIDDFRSDLLKSVLKKFLFLLEKWISNLNNPETDTPSGMKLPTVFGKLKSEGLDQPISSYFDPSPIEAVGVVLLCNLNPYIRVSSLKIFTLVRTITLKILESEKKRYTDTSTVADLIEESGLRHIQNIWKGEETSPPESFEKFIADPNLSFSDFLTDMLRLIGKDLSIYCQPTSHIALNQITKRILRLNNLLDSVYTRMTVTSEIQRIVELWSHFVNLACSMARKNLFRQKEEDEPLTKATIIRTTPRISSAKDLYAMIYPHLKSNYEKQSTAAVNALGAVPDDLLEILLDSIKVLENEAYIMDKQKKNKKKKDSLRVQISRVYSRLSSNIKDTTLKENEFIKEKFLQFIEEQIQYSKQPGNMYNIDLQSLRHHLFIVIDNISRKLYYYAPKPGYRTFDKNLRKELMLFAIQWTGYGRSSIKREEEELASLSQTIEKLKDPEEKRNMGSIFKKKTTRMKYRSCGAVAGLLLGEFFESNMELLRQWSASTRMENKRNPKINDENAEDEDTADDDTSTVVIREGRSSLRSSLSILDSVLRTNNPPPTTTLPPENTEIESLGITILKWIDEILCSRSLVYRRIGIEAIENALLSNPNLLDICIDQCYNCSKRLSKGYFVAICNVFERCEMLCSIPVILTLIVFKSVSERLSNRNISYRLLNFVSQRFFAADSESGNYPYYISNGLEDQYFNNQVCLAAKLALDHPQYAYGVLEEVYSRLAFLLPTDQRALLKSLIEWIPFLNLDESQILNSFRGATTPDDSKYSKMTESRRILDILFDITKTYAQQFPEECKAMWVRLSGDSSNIRKVMIYLTERGTLFSIDATNCKILFAISQKITYFCACAGPQQVVDSLVIEYIEKSRDDIPLSKHYREISPNIESFAVLTQRQSSNRNAIPPLVRSDIVLILLSEVAYDHAYVFRQHLPLLLQYMFIRMDHKIKLVSYNSKLLLVHLIHSLVVKQLPHNGGTLEQNEHLLEAKNLIHFLLDCKTDEYLWTRDNITIDETNLNQIANNTTNIFFSNFEDEVEVFSPEKAVDDKPSINPVSDNVKQLTSLVERVVFILKNEHEIKSDWGYQSLVWATRSSSIHNVVRSYQIYRTLRPELRTNDFVNIIQDLKKYLEELHSGDSFDMRNLTVELAKVATQQSSVETTKIAIVVEIIETLRVIVKNMDRNRLVLFPQIFWLSTALLHSDVTHIYVYALRLFTEVLRRVDISNDAIRNVIIASRPDALSASSDIQDLILKGLLSPFSEPLTIELTSIFFKIDCDLMGDVGPYSRFIMKNMIGLLPRLCSHIDDMNRFKCWSIASAIVEVCENASLQRIAKVFSRYSKGYYTTSEKFLLDLRRPFCEAFFPKFEKEVFDFFIEMLQFGPKFYQKSILSILHSFLLHANVSKSNIGKKAGFIATIIEMLKGPLWYEATRVLDVTVKNSGEKTKETIQIMHYQKSVTDSLQHKTGVVKPGHVFGYQAGNGIKQCIDVIQSIYKYSVQSVHEEEINLLELVEAIHTTPEPSSPTTIKISYPEIPIPTGQDDHLDFDMSDDETITEDSMEASTEYDDQATDSDLLSTASKYKMTFDLETTSEEEEGKRLDELLLQTLQLVTADTKPPVSPYAVASIPYEKNPSSPQLKIGSARRRTTSISTGSGSLFRKFQ</sequence>
<evidence type="ECO:0000259" key="2">
    <source>
        <dbReference type="Pfam" id="PF14222"/>
    </source>
</evidence>
<protein>
    <submittedName>
        <fullName evidence="5">Predicted protein</fullName>
    </submittedName>
</protein>
<dbReference type="SUPFAM" id="SSF48371">
    <property type="entry name" value="ARM repeat"/>
    <property type="match status" value="3"/>
</dbReference>
<dbReference type="FunCoup" id="D2VA49">
    <property type="interactions" value="217"/>
</dbReference>
<dbReference type="OMA" id="MRADTMK"/>
<reference evidence="5 6" key="1">
    <citation type="journal article" date="2010" name="Cell">
        <title>The genome of Naegleria gruberi illuminates early eukaryotic versatility.</title>
        <authorList>
            <person name="Fritz-Laylin L.K."/>
            <person name="Prochnik S.E."/>
            <person name="Ginger M.L."/>
            <person name="Dacks J.B."/>
            <person name="Carpenter M.L."/>
            <person name="Field M.C."/>
            <person name="Kuo A."/>
            <person name="Paredez A."/>
            <person name="Chapman J."/>
            <person name="Pham J."/>
            <person name="Shu S."/>
            <person name="Neupane R."/>
            <person name="Cipriano M."/>
            <person name="Mancuso J."/>
            <person name="Tu H."/>
            <person name="Salamov A."/>
            <person name="Lindquist E."/>
            <person name="Shapiro H."/>
            <person name="Lucas S."/>
            <person name="Grigoriev I.V."/>
            <person name="Cande W.Z."/>
            <person name="Fulton C."/>
            <person name="Rokhsar D.S."/>
            <person name="Dawson S.C."/>
        </authorList>
    </citation>
    <scope>NUCLEOTIDE SEQUENCE [LARGE SCALE GENOMIC DNA]</scope>
    <source>
        <strain evidence="5 6">NEG-M</strain>
    </source>
</reference>
<dbReference type="STRING" id="5762.D2VA49"/>
<dbReference type="InterPro" id="IPR025481">
    <property type="entry name" value="Cell_Morphogen_C"/>
</dbReference>
<dbReference type="Pfam" id="PF14222">
    <property type="entry name" value="MOR2-PAG1_N"/>
    <property type="match status" value="1"/>
</dbReference>
<accession>D2VA49</accession>
<feature type="region of interest" description="Disordered" evidence="1">
    <location>
        <begin position="1205"/>
        <end position="1227"/>
    </location>
</feature>
<gene>
    <name evidence="5" type="ORF">NAEGRDRAFT_79176</name>
</gene>
<dbReference type="RefSeq" id="XP_002679110.1">
    <property type="nucleotide sequence ID" value="XM_002679064.1"/>
</dbReference>
<dbReference type="InterPro" id="IPR039867">
    <property type="entry name" value="Furry/Tao3/Mor2"/>
</dbReference>
<feature type="domain" description="Cell morphogenesis protein N-terminal" evidence="2">
    <location>
        <begin position="168"/>
        <end position="738"/>
    </location>
</feature>
<dbReference type="Pfam" id="PF14228">
    <property type="entry name" value="MOR2-PAG1_mid"/>
    <property type="match status" value="4"/>
</dbReference>
<feature type="domain" description="Cell morphogenesis central region" evidence="4">
    <location>
        <begin position="1296"/>
        <end position="1594"/>
    </location>
</feature>
<feature type="compositionally biased region" description="Basic and acidic residues" evidence="1">
    <location>
        <begin position="1205"/>
        <end position="1214"/>
    </location>
</feature>
<dbReference type="KEGG" id="ngr:NAEGRDRAFT_79176"/>
<dbReference type="OrthoDB" id="16372at2759"/>
<dbReference type="InterPro" id="IPR029473">
    <property type="entry name" value="MOR2-PAG1_mid"/>
</dbReference>
<dbReference type="InterPro" id="IPR016024">
    <property type="entry name" value="ARM-type_fold"/>
</dbReference>
<feature type="compositionally biased region" description="Low complexity" evidence="1">
    <location>
        <begin position="61"/>
        <end position="77"/>
    </location>
</feature>
<evidence type="ECO:0000313" key="6">
    <source>
        <dbReference type="Proteomes" id="UP000006671"/>
    </source>
</evidence>
<dbReference type="EMBL" id="GG738859">
    <property type="protein sequence ID" value="EFC46366.1"/>
    <property type="molecule type" value="Genomic_DNA"/>
</dbReference>
<feature type="domain" description="Cell morphogenesis protein C-terminal" evidence="3">
    <location>
        <begin position="1886"/>
        <end position="2136"/>
    </location>
</feature>
<evidence type="ECO:0000259" key="4">
    <source>
        <dbReference type="Pfam" id="PF14228"/>
    </source>
</evidence>
<feature type="domain" description="Cell morphogenesis central region" evidence="4">
    <location>
        <begin position="1606"/>
        <end position="1719"/>
    </location>
</feature>
<dbReference type="eggNOG" id="KOG1825">
    <property type="taxonomic scope" value="Eukaryota"/>
</dbReference>
<dbReference type="Proteomes" id="UP000006671">
    <property type="component" value="Unassembled WGS sequence"/>
</dbReference>
<feature type="compositionally biased region" description="Acidic residues" evidence="1">
    <location>
        <begin position="1215"/>
        <end position="1227"/>
    </location>
</feature>
<dbReference type="PANTHER" id="PTHR12295">
    <property type="entry name" value="FURRY-RELATED"/>
    <property type="match status" value="1"/>
</dbReference>
<dbReference type="InterPro" id="IPR025614">
    <property type="entry name" value="Cell_morpho_N"/>
</dbReference>
<feature type="region of interest" description="Disordered" evidence="1">
    <location>
        <begin position="61"/>
        <end position="95"/>
    </location>
</feature>
<feature type="region of interest" description="Disordered" evidence="1">
    <location>
        <begin position="2317"/>
        <end position="2355"/>
    </location>
</feature>
<dbReference type="VEuPathDB" id="AmoebaDB:NAEGRDRAFT_79176"/>
<name>D2VA49_NAEGR</name>
<keyword evidence="6" id="KW-1185">Reference proteome</keyword>
<feature type="domain" description="Cell morphogenesis central region" evidence="4">
    <location>
        <begin position="1759"/>
        <end position="1827"/>
    </location>
</feature>
<dbReference type="GO" id="GO:0005938">
    <property type="term" value="C:cell cortex"/>
    <property type="evidence" value="ECO:0007669"/>
    <property type="project" value="TreeGrafter"/>
</dbReference>
<evidence type="ECO:0000256" key="1">
    <source>
        <dbReference type="SAM" id="MobiDB-lite"/>
    </source>
</evidence>
<dbReference type="PANTHER" id="PTHR12295:SF30">
    <property type="entry name" value="PROTEIN FURRY"/>
    <property type="match status" value="1"/>
</dbReference>
<dbReference type="GeneID" id="8859364"/>
<dbReference type="Pfam" id="PF14225">
    <property type="entry name" value="MOR2-PAG1_C"/>
    <property type="match status" value="1"/>
</dbReference>
<dbReference type="GO" id="GO:0030427">
    <property type="term" value="C:site of polarized growth"/>
    <property type="evidence" value="ECO:0007669"/>
    <property type="project" value="TreeGrafter"/>
</dbReference>
<evidence type="ECO:0000259" key="3">
    <source>
        <dbReference type="Pfam" id="PF14225"/>
    </source>
</evidence>
<feature type="domain" description="Cell morphogenesis central region" evidence="4">
    <location>
        <begin position="961"/>
        <end position="1192"/>
    </location>
</feature>